<evidence type="ECO:0000313" key="2">
    <source>
        <dbReference type="EMBL" id="KLO17287.1"/>
    </source>
</evidence>
<evidence type="ECO:0000256" key="1">
    <source>
        <dbReference type="SAM" id="MobiDB-lite"/>
    </source>
</evidence>
<accession>A0A0H2S077</accession>
<feature type="compositionally biased region" description="Polar residues" evidence="1">
    <location>
        <begin position="104"/>
        <end position="118"/>
    </location>
</feature>
<feature type="region of interest" description="Disordered" evidence="1">
    <location>
        <begin position="24"/>
        <end position="151"/>
    </location>
</feature>
<proteinExistence type="predicted"/>
<gene>
    <name evidence="2" type="ORF">SCHPADRAFT_900736</name>
</gene>
<reference evidence="2 3" key="1">
    <citation type="submission" date="2015-04" db="EMBL/GenBank/DDBJ databases">
        <title>Complete genome sequence of Schizopora paradoxa KUC8140, a cosmopolitan wood degrader in East Asia.</title>
        <authorList>
            <consortium name="DOE Joint Genome Institute"/>
            <person name="Min B."/>
            <person name="Park H."/>
            <person name="Jang Y."/>
            <person name="Kim J.-J."/>
            <person name="Kim K.H."/>
            <person name="Pangilinan J."/>
            <person name="Lipzen A."/>
            <person name="Riley R."/>
            <person name="Grigoriev I.V."/>
            <person name="Spatafora J.W."/>
            <person name="Choi I.-G."/>
        </authorList>
    </citation>
    <scope>NUCLEOTIDE SEQUENCE [LARGE SCALE GENOMIC DNA]</scope>
    <source>
        <strain evidence="2 3">KUC8140</strain>
    </source>
</reference>
<keyword evidence="3" id="KW-1185">Reference proteome</keyword>
<dbReference type="InParanoid" id="A0A0H2S077"/>
<protein>
    <submittedName>
        <fullName evidence="2">Uncharacterized protein</fullName>
    </submittedName>
</protein>
<organism evidence="2 3">
    <name type="scientific">Schizopora paradoxa</name>
    <dbReference type="NCBI Taxonomy" id="27342"/>
    <lineage>
        <taxon>Eukaryota</taxon>
        <taxon>Fungi</taxon>
        <taxon>Dikarya</taxon>
        <taxon>Basidiomycota</taxon>
        <taxon>Agaricomycotina</taxon>
        <taxon>Agaricomycetes</taxon>
        <taxon>Hymenochaetales</taxon>
        <taxon>Schizoporaceae</taxon>
        <taxon>Schizopora</taxon>
    </lineage>
</organism>
<name>A0A0H2S077_9AGAM</name>
<evidence type="ECO:0000313" key="3">
    <source>
        <dbReference type="Proteomes" id="UP000053477"/>
    </source>
</evidence>
<dbReference type="AlphaFoldDB" id="A0A0H2S077"/>
<dbReference type="Proteomes" id="UP000053477">
    <property type="component" value="Unassembled WGS sequence"/>
</dbReference>
<dbReference type="EMBL" id="KQ085906">
    <property type="protein sequence ID" value="KLO17287.1"/>
    <property type="molecule type" value="Genomic_DNA"/>
</dbReference>
<feature type="compositionally biased region" description="Low complexity" evidence="1">
    <location>
        <begin position="56"/>
        <end position="70"/>
    </location>
</feature>
<sequence>MPMLSLSQIADAFMVLMNTPLVPSEDAKGSAGRDVPLTDMPVGTRFSRERRRRSNDSSISTDSSFSTSRFAPVIPSSFANPLVSDGMFEDDGDSGSRSFGHENASFSSQTSVHDMTSKSLPPLPPSLSPSGLGSGSHRGSRVHFADTSDSL</sequence>